<dbReference type="InterPro" id="IPR026575">
    <property type="entry name" value="GpdQ/CpdA-like"/>
</dbReference>
<protein>
    <submittedName>
        <fullName evidence="7">3',5'-cyclic AMP phosphodiesterase CpdA</fullName>
    </submittedName>
    <submittedName>
        <fullName evidence="6">Metallophosphoesterase</fullName>
        <ecNumber evidence="6">3.1.4.17</ecNumber>
    </submittedName>
</protein>
<evidence type="ECO:0000313" key="8">
    <source>
        <dbReference type="Proteomes" id="UP000182306"/>
    </source>
</evidence>
<proteinExistence type="inferred from homology"/>
<dbReference type="Pfam" id="PF00149">
    <property type="entry name" value="Metallophos"/>
    <property type="match status" value="1"/>
</dbReference>
<dbReference type="InterPro" id="IPR004843">
    <property type="entry name" value="Calcineurin-like_PHP"/>
</dbReference>
<dbReference type="STRING" id="194963.SAMCFNEI73_Ch0470"/>
<keyword evidence="8" id="KW-1185">Reference proteome</keyword>
<accession>A0A1L3LI83</accession>
<evidence type="ECO:0000313" key="9">
    <source>
        <dbReference type="Proteomes" id="UP000295043"/>
    </source>
</evidence>
<evidence type="ECO:0000259" key="5">
    <source>
        <dbReference type="Pfam" id="PF00149"/>
    </source>
</evidence>
<dbReference type="PANTHER" id="PTHR42988:SF2">
    <property type="entry name" value="CYCLIC NUCLEOTIDE PHOSPHODIESTERASE CBUA0032-RELATED"/>
    <property type="match status" value="1"/>
</dbReference>
<dbReference type="Proteomes" id="UP000295043">
    <property type="component" value="Unassembled WGS sequence"/>
</dbReference>
<reference evidence="6 8" key="1">
    <citation type="submission" date="2015-10" db="EMBL/GenBank/DDBJ databases">
        <title>Genomic differences between typical nodule nitrogen-fixing rhizobial strains and those coming from bean seeds.</title>
        <authorList>
            <person name="Peralta H."/>
            <person name="Aguilar-Vera A."/>
            <person name="Diaz R."/>
            <person name="Mora Y."/>
            <person name="Martinez-Batallar G."/>
            <person name="Salazar E."/>
            <person name="Vargas-Lagunas C."/>
            <person name="Encarnacion S."/>
            <person name="Girard L."/>
            <person name="Mora J."/>
        </authorList>
    </citation>
    <scope>NUCLEOTIDE SEQUENCE [LARGE SCALE GENOMIC DNA]</scope>
    <source>
        <strain evidence="6 8">CFNEI 73</strain>
    </source>
</reference>
<dbReference type="AlphaFoldDB" id="A0A1L3LI83"/>
<dbReference type="EMBL" id="CP013107">
    <property type="protein sequence ID" value="APG89801.1"/>
    <property type="molecule type" value="Genomic_DNA"/>
</dbReference>
<evidence type="ECO:0000256" key="4">
    <source>
        <dbReference type="ARBA" id="ARBA00025742"/>
    </source>
</evidence>
<dbReference type="Gene3D" id="3.60.21.10">
    <property type="match status" value="1"/>
</dbReference>
<organism evidence="6 8">
    <name type="scientific">Sinorhizobium americanum</name>
    <dbReference type="NCBI Taxonomy" id="194963"/>
    <lineage>
        <taxon>Bacteria</taxon>
        <taxon>Pseudomonadati</taxon>
        <taxon>Pseudomonadota</taxon>
        <taxon>Alphaproteobacteria</taxon>
        <taxon>Hyphomicrobiales</taxon>
        <taxon>Rhizobiaceae</taxon>
        <taxon>Sinorhizobium/Ensifer group</taxon>
        <taxon>Sinorhizobium</taxon>
    </lineage>
</organism>
<dbReference type="EC" id="3.1.4.17" evidence="6"/>
<dbReference type="InterPro" id="IPR029052">
    <property type="entry name" value="Metallo-depent_PP-like"/>
</dbReference>
<evidence type="ECO:0000313" key="6">
    <source>
        <dbReference type="EMBL" id="APG89801.1"/>
    </source>
</evidence>
<name>A0A1L3LI83_9HYPH</name>
<sequence>MRCRIATTLMTKFIIFTDLHMVPDGTTIIGIDPYRRLANGIAHVNRYHADADRVIFAGDLTHHADRASYERLKDLLSELVPPAAVMLGNHDRREVFLEVFREAARDENGFVQQVIDFPDCRAVLLDTLFAPPYDYPMSHAGHLCDRRLAWLDRQLGSAGDRPVLIFMHHPPHASGFAGIDMIRLINEEQFYGLVKRHGNVRHIFAGHVHRTISGSSRGIPFSIFKSPVHQQPMPFDIADASLSVDEPAAYGIAVVTPDGVLVHTEDYEIAKRDAAVA</sequence>
<feature type="domain" description="Calcineurin-like phosphoesterase" evidence="5">
    <location>
        <begin position="12"/>
        <end position="210"/>
    </location>
</feature>
<dbReference type="SUPFAM" id="SSF56300">
    <property type="entry name" value="Metallo-dependent phosphatases"/>
    <property type="match status" value="1"/>
</dbReference>
<keyword evidence="2 6" id="KW-0378">Hydrolase</keyword>
<dbReference type="PANTHER" id="PTHR42988">
    <property type="entry name" value="PHOSPHOHYDROLASE"/>
    <property type="match status" value="1"/>
</dbReference>
<evidence type="ECO:0000313" key="7">
    <source>
        <dbReference type="EMBL" id="TCN36273.1"/>
    </source>
</evidence>
<dbReference type="GO" id="GO:0046872">
    <property type="term" value="F:metal ion binding"/>
    <property type="evidence" value="ECO:0007669"/>
    <property type="project" value="UniProtKB-KW"/>
</dbReference>
<keyword evidence="1" id="KW-0479">Metal-binding</keyword>
<dbReference type="GO" id="GO:0004114">
    <property type="term" value="F:3',5'-cyclic-nucleotide phosphodiesterase activity"/>
    <property type="evidence" value="ECO:0007669"/>
    <property type="project" value="UniProtKB-EC"/>
</dbReference>
<dbReference type="CDD" id="cd07402">
    <property type="entry name" value="MPP_GpdQ"/>
    <property type="match status" value="1"/>
</dbReference>
<comment type="similarity">
    <text evidence="4">Belongs to the cyclic nucleotide phosphodiesterase class-III family.</text>
</comment>
<evidence type="ECO:0000256" key="3">
    <source>
        <dbReference type="ARBA" id="ARBA00023004"/>
    </source>
</evidence>
<keyword evidence="3" id="KW-0408">Iron</keyword>
<evidence type="ECO:0000256" key="2">
    <source>
        <dbReference type="ARBA" id="ARBA00022801"/>
    </source>
</evidence>
<dbReference type="KEGG" id="same:SAMCFNEI73_Ch0470"/>
<dbReference type="Proteomes" id="UP000182306">
    <property type="component" value="Chromosome"/>
</dbReference>
<dbReference type="EMBL" id="SLVU01000001">
    <property type="protein sequence ID" value="TCN36273.1"/>
    <property type="molecule type" value="Genomic_DNA"/>
</dbReference>
<gene>
    <name evidence="7" type="ORF">EV184_101260</name>
    <name evidence="6" type="ORF">SAMCFNEI73_Ch0470</name>
</gene>
<dbReference type="InterPro" id="IPR050884">
    <property type="entry name" value="CNP_phosphodiesterase-III"/>
</dbReference>
<reference evidence="7 9" key="2">
    <citation type="submission" date="2019-03" db="EMBL/GenBank/DDBJ databases">
        <title>Genomic Encyclopedia of Type Strains, Phase IV (KMG-V): Genome sequencing to study the core and pangenomes of soil and plant-associated prokaryotes.</title>
        <authorList>
            <person name="Whitman W."/>
        </authorList>
    </citation>
    <scope>NUCLEOTIDE SEQUENCE [LARGE SCALE GENOMIC DNA]</scope>
    <source>
        <strain evidence="7 9">23C40</strain>
    </source>
</reference>
<evidence type="ECO:0000256" key="1">
    <source>
        <dbReference type="ARBA" id="ARBA00022723"/>
    </source>
</evidence>